<protein>
    <recommendedName>
        <fullName evidence="4">CCHC-type domain-containing protein</fullName>
    </recommendedName>
</protein>
<sequence>MILARSLPPSYGNVFANLLVGLDLATAKPQDLIPKIIDEENRRKKESIGRISQVTRKGPCGKCGKAGHTTEQHVDNWQPKGKNQSNAKGKAPANKHGKRKGKGKKPAQNQGGGSNGGTSKSAATPSTGTVITV</sequence>
<dbReference type="GeneID" id="63828854"/>
<accession>A0A165IDI6</accession>
<keyword evidence="3" id="KW-1185">Reference proteome</keyword>
<dbReference type="RefSeq" id="XP_040770442.1">
    <property type="nucleotide sequence ID" value="XM_040911826.1"/>
</dbReference>
<evidence type="ECO:0000256" key="1">
    <source>
        <dbReference type="SAM" id="MobiDB-lite"/>
    </source>
</evidence>
<name>A0A165IDI6_9APHY</name>
<evidence type="ECO:0000313" key="3">
    <source>
        <dbReference type="Proteomes" id="UP000076871"/>
    </source>
</evidence>
<dbReference type="Proteomes" id="UP000076871">
    <property type="component" value="Unassembled WGS sequence"/>
</dbReference>
<evidence type="ECO:0000313" key="2">
    <source>
        <dbReference type="EMBL" id="KZT12932.1"/>
    </source>
</evidence>
<organism evidence="2 3">
    <name type="scientific">Laetiporus sulphureus 93-53</name>
    <dbReference type="NCBI Taxonomy" id="1314785"/>
    <lineage>
        <taxon>Eukaryota</taxon>
        <taxon>Fungi</taxon>
        <taxon>Dikarya</taxon>
        <taxon>Basidiomycota</taxon>
        <taxon>Agaricomycotina</taxon>
        <taxon>Agaricomycetes</taxon>
        <taxon>Polyporales</taxon>
        <taxon>Laetiporus</taxon>
    </lineage>
</organism>
<gene>
    <name evidence="2" type="ORF">LAESUDRAFT_753966</name>
</gene>
<feature type="compositionally biased region" description="Basic and acidic residues" evidence="1">
    <location>
        <begin position="38"/>
        <end position="48"/>
    </location>
</feature>
<feature type="region of interest" description="Disordered" evidence="1">
    <location>
        <begin position="38"/>
        <end position="133"/>
    </location>
</feature>
<dbReference type="EMBL" id="KV427605">
    <property type="protein sequence ID" value="KZT12932.1"/>
    <property type="molecule type" value="Genomic_DNA"/>
</dbReference>
<reference evidence="2 3" key="1">
    <citation type="journal article" date="2016" name="Mol. Biol. Evol.">
        <title>Comparative Genomics of Early-Diverging Mushroom-Forming Fungi Provides Insights into the Origins of Lignocellulose Decay Capabilities.</title>
        <authorList>
            <person name="Nagy L.G."/>
            <person name="Riley R."/>
            <person name="Tritt A."/>
            <person name="Adam C."/>
            <person name="Daum C."/>
            <person name="Floudas D."/>
            <person name="Sun H."/>
            <person name="Yadav J.S."/>
            <person name="Pangilinan J."/>
            <person name="Larsson K.H."/>
            <person name="Matsuura K."/>
            <person name="Barry K."/>
            <person name="Labutti K."/>
            <person name="Kuo R."/>
            <person name="Ohm R.A."/>
            <person name="Bhattacharya S.S."/>
            <person name="Shirouzu T."/>
            <person name="Yoshinaga Y."/>
            <person name="Martin F.M."/>
            <person name="Grigoriev I.V."/>
            <person name="Hibbett D.S."/>
        </authorList>
    </citation>
    <scope>NUCLEOTIDE SEQUENCE [LARGE SCALE GENOMIC DNA]</scope>
    <source>
        <strain evidence="2 3">93-53</strain>
    </source>
</reference>
<dbReference type="AlphaFoldDB" id="A0A165IDI6"/>
<feature type="compositionally biased region" description="Basic residues" evidence="1">
    <location>
        <begin position="93"/>
        <end position="105"/>
    </location>
</feature>
<evidence type="ECO:0008006" key="4">
    <source>
        <dbReference type="Google" id="ProtNLM"/>
    </source>
</evidence>
<proteinExistence type="predicted"/>
<dbReference type="InParanoid" id="A0A165IDI6"/>